<proteinExistence type="predicted"/>
<dbReference type="SUPFAM" id="SSF46955">
    <property type="entry name" value="Putative DNA-binding domain"/>
    <property type="match status" value="1"/>
</dbReference>
<accession>A0A7C5H8T3</accession>
<dbReference type="InterPro" id="IPR005146">
    <property type="entry name" value="B3/B4_tRNA-bd"/>
</dbReference>
<dbReference type="EMBL" id="DRTB01000089">
    <property type="protein sequence ID" value="HHE04668.1"/>
    <property type="molecule type" value="Genomic_DNA"/>
</dbReference>
<dbReference type="GO" id="GO:0004826">
    <property type="term" value="F:phenylalanine-tRNA ligase activity"/>
    <property type="evidence" value="ECO:0007669"/>
    <property type="project" value="InterPro"/>
</dbReference>
<dbReference type="GO" id="GO:0006432">
    <property type="term" value="P:phenylalanyl-tRNA aminoacylation"/>
    <property type="evidence" value="ECO:0007669"/>
    <property type="project" value="InterPro"/>
</dbReference>
<keyword evidence="2" id="KW-0436">Ligase</keyword>
<feature type="non-terminal residue" evidence="2">
    <location>
        <position position="209"/>
    </location>
</feature>
<comment type="caution">
    <text evidence="2">The sequence shown here is derived from an EMBL/GenBank/DDBJ whole genome shotgun (WGS) entry which is preliminary data.</text>
</comment>
<evidence type="ECO:0000259" key="1">
    <source>
        <dbReference type="SMART" id="SM00873"/>
    </source>
</evidence>
<dbReference type="SMART" id="SM00873">
    <property type="entry name" value="B3_4"/>
    <property type="match status" value="1"/>
</dbReference>
<evidence type="ECO:0000313" key="2">
    <source>
        <dbReference type="EMBL" id="HHE04668.1"/>
    </source>
</evidence>
<organism evidence="2">
    <name type="scientific">candidate division WOR-3 bacterium</name>
    <dbReference type="NCBI Taxonomy" id="2052148"/>
    <lineage>
        <taxon>Bacteria</taxon>
        <taxon>Bacteria division WOR-3</taxon>
    </lineage>
</organism>
<reference evidence="2" key="1">
    <citation type="journal article" date="2020" name="mSystems">
        <title>Genome- and Community-Level Interaction Insights into Carbon Utilization and Element Cycling Functions of Hydrothermarchaeota in Hydrothermal Sediment.</title>
        <authorList>
            <person name="Zhou Z."/>
            <person name="Liu Y."/>
            <person name="Xu W."/>
            <person name="Pan J."/>
            <person name="Luo Z.H."/>
            <person name="Li M."/>
        </authorList>
    </citation>
    <scope>NUCLEOTIDE SEQUENCE [LARGE SCALE GENOMIC DNA]</scope>
    <source>
        <strain evidence="2">HyVt-74</strain>
    </source>
</reference>
<dbReference type="GO" id="GO:0003723">
    <property type="term" value="F:RNA binding"/>
    <property type="evidence" value="ECO:0007669"/>
    <property type="project" value="InterPro"/>
</dbReference>
<protein>
    <submittedName>
        <fullName evidence="2">Phenylalanine--tRNA ligase subunit beta</fullName>
    </submittedName>
</protein>
<name>A0A7C5H8T3_UNCW3</name>
<dbReference type="SUPFAM" id="SSF56037">
    <property type="entry name" value="PheT/TilS domain"/>
    <property type="match status" value="1"/>
</dbReference>
<dbReference type="PANTHER" id="PTHR10947:SF0">
    <property type="entry name" value="PHENYLALANINE--TRNA LIGASE BETA SUBUNIT"/>
    <property type="match status" value="1"/>
</dbReference>
<dbReference type="Gene3D" id="3.50.40.10">
    <property type="entry name" value="Phenylalanyl-trna Synthetase, Chain B, domain 3"/>
    <property type="match status" value="1"/>
</dbReference>
<dbReference type="FunFam" id="3.30.56.10:FF:000001">
    <property type="entry name" value="Phenylalanine--tRNA ligase beta subunit"/>
    <property type="match status" value="1"/>
</dbReference>
<feature type="domain" description="B3/B4 tRNA-binding" evidence="1">
    <location>
        <begin position="97"/>
        <end position="206"/>
    </location>
</feature>
<dbReference type="Gene3D" id="3.30.56.10">
    <property type="match status" value="1"/>
</dbReference>
<dbReference type="InterPro" id="IPR045060">
    <property type="entry name" value="Phe-tRNA-ligase_IIc_bsu"/>
</dbReference>
<dbReference type="Pfam" id="PF03483">
    <property type="entry name" value="B3_4"/>
    <property type="match status" value="1"/>
</dbReference>
<dbReference type="Proteomes" id="UP000886110">
    <property type="component" value="Unassembled WGS sequence"/>
</dbReference>
<dbReference type="InterPro" id="IPR009061">
    <property type="entry name" value="DNA-bd_dom_put_sf"/>
</dbReference>
<dbReference type="InterPro" id="IPR020825">
    <property type="entry name" value="Phe-tRNA_synthase-like_B3/B4"/>
</dbReference>
<dbReference type="GO" id="GO:0009328">
    <property type="term" value="C:phenylalanine-tRNA ligase complex"/>
    <property type="evidence" value="ECO:0007669"/>
    <property type="project" value="TreeGrafter"/>
</dbReference>
<gene>
    <name evidence="2" type="ORF">ENL19_01240</name>
</gene>
<dbReference type="PANTHER" id="PTHR10947">
    <property type="entry name" value="PHENYLALANYL-TRNA SYNTHETASE BETA CHAIN AND LEUCINE-RICH REPEAT-CONTAINING PROTEIN 47"/>
    <property type="match status" value="1"/>
</dbReference>
<sequence length="209" mass="23557">MIVTYNWLKEWIDFDLTWDSLPSVLRSLGIGVDKVEKKDNDIVYDLEITPNRPDLLGVLGIAREISAYTGNPLKKRISEYSFKGEPKLEVDIEDSADCARYILASIDGIEIKESPEWIKRKLEFAGLRSVNNIVDISNYVMLELGHPLHIFDKTHIDRIIVRRGRRGESILTLDGNEVALDEDILLICNSKEPIAIAGIIGGEHSGVKE</sequence>
<dbReference type="AlphaFoldDB" id="A0A7C5H8T3"/>